<organism evidence="3 4">
    <name type="scientific">Limosa lapponica baueri</name>
    <dbReference type="NCBI Taxonomy" id="1758121"/>
    <lineage>
        <taxon>Eukaryota</taxon>
        <taxon>Metazoa</taxon>
        <taxon>Chordata</taxon>
        <taxon>Craniata</taxon>
        <taxon>Vertebrata</taxon>
        <taxon>Euteleostomi</taxon>
        <taxon>Archelosauria</taxon>
        <taxon>Archosauria</taxon>
        <taxon>Dinosauria</taxon>
        <taxon>Saurischia</taxon>
        <taxon>Theropoda</taxon>
        <taxon>Coelurosauria</taxon>
        <taxon>Aves</taxon>
        <taxon>Neognathae</taxon>
        <taxon>Neoaves</taxon>
        <taxon>Charadriiformes</taxon>
        <taxon>Scolopacidae</taxon>
        <taxon>Limosa</taxon>
    </lineage>
</organism>
<dbReference type="Gene3D" id="3.90.70.10">
    <property type="entry name" value="Cysteine proteinases"/>
    <property type="match status" value="1"/>
</dbReference>
<dbReference type="InterPro" id="IPR000668">
    <property type="entry name" value="Peptidase_C1A_C"/>
</dbReference>
<dbReference type="SUPFAM" id="SSF54001">
    <property type="entry name" value="Cysteine proteinases"/>
    <property type="match status" value="1"/>
</dbReference>
<evidence type="ECO:0000256" key="1">
    <source>
        <dbReference type="SAM" id="SignalP"/>
    </source>
</evidence>
<dbReference type="GO" id="GO:0006508">
    <property type="term" value="P:proteolysis"/>
    <property type="evidence" value="ECO:0007669"/>
    <property type="project" value="InterPro"/>
</dbReference>
<evidence type="ECO:0000313" key="4">
    <source>
        <dbReference type="Proteomes" id="UP000233556"/>
    </source>
</evidence>
<dbReference type="Pfam" id="PF00112">
    <property type="entry name" value="Peptidase_C1"/>
    <property type="match status" value="1"/>
</dbReference>
<dbReference type="InterPro" id="IPR038765">
    <property type="entry name" value="Papain-like_cys_pep_sf"/>
</dbReference>
<dbReference type="GO" id="GO:0008234">
    <property type="term" value="F:cysteine-type peptidase activity"/>
    <property type="evidence" value="ECO:0007669"/>
    <property type="project" value="InterPro"/>
</dbReference>
<keyword evidence="4" id="KW-1185">Reference proteome</keyword>
<dbReference type="AlphaFoldDB" id="A0A2I0T3B9"/>
<reference evidence="4" key="2">
    <citation type="submission" date="2017-12" db="EMBL/GenBank/DDBJ databases">
        <title>Genome sequence of the Bar-tailed Godwit (Limosa lapponica baueri).</title>
        <authorList>
            <person name="Lima N.C.B."/>
            <person name="Parody-Merino A.M."/>
            <person name="Battley P.F."/>
            <person name="Fidler A.E."/>
            <person name="Prosdocimi F."/>
        </authorList>
    </citation>
    <scope>NUCLEOTIDE SEQUENCE [LARGE SCALE GENOMIC DNA]</scope>
</reference>
<evidence type="ECO:0000259" key="2">
    <source>
        <dbReference type="SMART" id="SM00645"/>
    </source>
</evidence>
<accession>A0A2I0T3B9</accession>
<proteinExistence type="predicted"/>
<feature type="domain" description="Peptidase C1A papain C-terminal" evidence="2">
    <location>
        <begin position="11"/>
        <end position="165"/>
    </location>
</feature>
<protein>
    <submittedName>
        <fullName evidence="3">Cathepsin b</fullName>
    </submittedName>
</protein>
<evidence type="ECO:0000313" key="3">
    <source>
        <dbReference type="EMBL" id="PKU28299.1"/>
    </source>
</evidence>
<name>A0A2I0T3B9_LIMLA</name>
<gene>
    <name evidence="3" type="ORF">llap_21397</name>
</gene>
<feature type="signal peptide" evidence="1">
    <location>
        <begin position="1"/>
        <end position="17"/>
    </location>
</feature>
<keyword evidence="1" id="KW-0732">Signal</keyword>
<sequence>MWTSVAVLCVLVAFTNARSIPYYPPLSTDLVNHINKLNTTWKVSTGCNGGYPSGAWRYWTERGLVSGGLYDSHVGCRPYSIPPCEHHVNGSRPPCTGEGGETPRCSRHCEPGYSPSYKEDKHYGITSYGVPRSENEIMAEIYKNGPVEGAFIVYEDFLMYKSGEHQH</sequence>
<dbReference type="OrthoDB" id="640249at2759"/>
<dbReference type="Proteomes" id="UP000233556">
    <property type="component" value="Unassembled WGS sequence"/>
</dbReference>
<reference evidence="4" key="1">
    <citation type="submission" date="2017-11" db="EMBL/GenBank/DDBJ databases">
        <authorList>
            <person name="Lima N.C."/>
            <person name="Parody-Merino A.M."/>
            <person name="Battley P.F."/>
            <person name="Fidler A.E."/>
            <person name="Prosdocimi F."/>
        </authorList>
    </citation>
    <scope>NUCLEOTIDE SEQUENCE [LARGE SCALE GENOMIC DNA]</scope>
</reference>
<dbReference type="SMART" id="SM00645">
    <property type="entry name" value="Pept_C1"/>
    <property type="match status" value="1"/>
</dbReference>
<feature type="chain" id="PRO_5018556377" evidence="1">
    <location>
        <begin position="18"/>
        <end position="167"/>
    </location>
</feature>
<dbReference type="EMBL" id="KZ521294">
    <property type="protein sequence ID" value="PKU28299.1"/>
    <property type="molecule type" value="Genomic_DNA"/>
</dbReference>